<keyword evidence="2" id="KW-1185">Reference proteome</keyword>
<gene>
    <name evidence="1" type="ORF">GT360_12465</name>
</gene>
<organism evidence="1 2">
    <name type="scientific">Vibrio astriarenae</name>
    <dbReference type="NCBI Taxonomy" id="1481923"/>
    <lineage>
        <taxon>Bacteria</taxon>
        <taxon>Pseudomonadati</taxon>
        <taxon>Pseudomonadota</taxon>
        <taxon>Gammaproteobacteria</taxon>
        <taxon>Vibrionales</taxon>
        <taxon>Vibrionaceae</taxon>
        <taxon>Vibrio</taxon>
    </lineage>
</organism>
<dbReference type="Proteomes" id="UP000464262">
    <property type="component" value="Chromosome 1"/>
</dbReference>
<sequence length="92" mass="10458">MRNESLIFHCLSHEYDLDSEDTVFSTQEVKLSVDGEFIALPLGFKSPNSLFGQALGRVAKTIGFEVYKKTKVLDDLGRVTSTSWFRKKKKVK</sequence>
<accession>A0A7Z2T4Q7</accession>
<evidence type="ECO:0000313" key="1">
    <source>
        <dbReference type="EMBL" id="QIA64272.1"/>
    </source>
</evidence>
<dbReference type="EMBL" id="CP047475">
    <property type="protein sequence ID" value="QIA64272.1"/>
    <property type="molecule type" value="Genomic_DNA"/>
</dbReference>
<proteinExistence type="predicted"/>
<dbReference type="KEGG" id="vas:GT360_12465"/>
<protein>
    <submittedName>
        <fullName evidence="1">Uncharacterized protein</fullName>
    </submittedName>
</protein>
<reference evidence="1 2" key="1">
    <citation type="submission" date="2020-01" db="EMBL/GenBank/DDBJ databases">
        <title>Whole genome and functional gene identification of agarase of Vibrio HN897.</title>
        <authorList>
            <person name="Liu Y."/>
            <person name="Zhao Z."/>
        </authorList>
    </citation>
    <scope>NUCLEOTIDE SEQUENCE [LARGE SCALE GENOMIC DNA]</scope>
    <source>
        <strain evidence="1 2">HN897</strain>
    </source>
</reference>
<evidence type="ECO:0000313" key="2">
    <source>
        <dbReference type="Proteomes" id="UP000464262"/>
    </source>
</evidence>
<name>A0A7Z2T4Q7_9VIBR</name>
<dbReference type="RefSeq" id="WP_164649181.1">
    <property type="nucleotide sequence ID" value="NZ_CP047475.1"/>
</dbReference>
<dbReference type="AlphaFoldDB" id="A0A7Z2T4Q7"/>